<protein>
    <submittedName>
        <fullName evidence="1">Uncharacterized protein</fullName>
    </submittedName>
</protein>
<sequence>MVQVESGGMNEVLYQLCRHNVSIMDDNFPVPLYIIAEPLGLTRNQARYRLRELKRLGLVKHCREVVKDEYGCFPCIGWRLKDKAKETEEYKKAWEKERELSKKFSDMMDIGEQE</sequence>
<keyword evidence="2" id="KW-1185">Reference proteome</keyword>
<dbReference type="AlphaFoldDB" id="E7MP12"/>
<reference evidence="1 2" key="1">
    <citation type="submission" date="2010-08" db="EMBL/GenBank/DDBJ databases">
        <authorList>
            <person name="Weinstock G."/>
            <person name="Sodergren E."/>
            <person name="Clifton S."/>
            <person name="Fulton L."/>
            <person name="Fulton B."/>
            <person name="Courtney L."/>
            <person name="Fronick C."/>
            <person name="Harrison M."/>
            <person name="Strong C."/>
            <person name="Farmer C."/>
            <person name="Delahaunty K."/>
            <person name="Markovic C."/>
            <person name="Hall O."/>
            <person name="Minx P."/>
            <person name="Tomlinson C."/>
            <person name="Mitreva M."/>
            <person name="Hou S."/>
            <person name="Chen J."/>
            <person name="Wollam A."/>
            <person name="Pepin K.H."/>
            <person name="Johnson M."/>
            <person name="Bhonagiri V."/>
            <person name="Zhang X."/>
            <person name="Suruliraj S."/>
            <person name="Warren W."/>
            <person name="Chinwalla A."/>
            <person name="Mardis E.R."/>
            <person name="Wilson R.K."/>
        </authorList>
    </citation>
    <scope>NUCLEOTIDE SEQUENCE [LARGE SCALE GENOMIC DNA]</scope>
    <source>
        <strain evidence="1 2">F0204</strain>
    </source>
</reference>
<dbReference type="Proteomes" id="UP000004097">
    <property type="component" value="Unassembled WGS sequence"/>
</dbReference>
<gene>
    <name evidence="1" type="ORF">HMPREF9430_01283</name>
</gene>
<comment type="caution">
    <text evidence="1">The sequence shown here is derived from an EMBL/GenBank/DDBJ whole genome shotgun (WGS) entry which is preliminary data.</text>
</comment>
<evidence type="ECO:0000313" key="2">
    <source>
        <dbReference type="Proteomes" id="UP000004097"/>
    </source>
</evidence>
<dbReference type="OrthoDB" id="9802944at2"/>
<evidence type="ECO:0000313" key="1">
    <source>
        <dbReference type="EMBL" id="EFW24193.1"/>
    </source>
</evidence>
<dbReference type="EMBL" id="AECQ01000027">
    <property type="protein sequence ID" value="EFW24193.1"/>
    <property type="molecule type" value="Genomic_DNA"/>
</dbReference>
<accession>E7MP12</accession>
<name>E7MP12_9FIRM</name>
<organism evidence="1 2">
    <name type="scientific">Solobacterium moorei F0204</name>
    <dbReference type="NCBI Taxonomy" id="706433"/>
    <lineage>
        <taxon>Bacteria</taxon>
        <taxon>Bacillati</taxon>
        <taxon>Bacillota</taxon>
        <taxon>Erysipelotrichia</taxon>
        <taxon>Erysipelotrichales</taxon>
        <taxon>Erysipelotrichaceae</taxon>
        <taxon>Solobacterium</taxon>
    </lineage>
</organism>
<dbReference type="HOGENOM" id="CLU_2119508_0_0_9"/>
<dbReference type="RefSeq" id="WP_006526100.1">
    <property type="nucleotide sequence ID" value="NZ_GL637664.1"/>
</dbReference>
<proteinExistence type="predicted"/>
<dbReference type="STRING" id="706433.HMPREF9430_01283"/>